<evidence type="ECO:0008006" key="3">
    <source>
        <dbReference type="Google" id="ProtNLM"/>
    </source>
</evidence>
<dbReference type="EMBL" id="VRTY01000066">
    <property type="protein sequence ID" value="TXK37021.1"/>
    <property type="molecule type" value="Genomic_DNA"/>
</dbReference>
<evidence type="ECO:0000313" key="1">
    <source>
        <dbReference type="EMBL" id="TXK37021.1"/>
    </source>
</evidence>
<organism evidence="1 2">
    <name type="scientific">Pontibacter qinzhouensis</name>
    <dbReference type="NCBI Taxonomy" id="2603253"/>
    <lineage>
        <taxon>Bacteria</taxon>
        <taxon>Pseudomonadati</taxon>
        <taxon>Bacteroidota</taxon>
        <taxon>Cytophagia</taxon>
        <taxon>Cytophagales</taxon>
        <taxon>Hymenobacteraceae</taxon>
        <taxon>Pontibacter</taxon>
    </lineage>
</organism>
<reference evidence="1 2" key="1">
    <citation type="submission" date="2019-08" db="EMBL/GenBank/DDBJ databases">
        <authorList>
            <person name="Shi S."/>
        </authorList>
    </citation>
    <scope>NUCLEOTIDE SEQUENCE [LARGE SCALE GENOMIC DNA]</scope>
    <source>
        <strain evidence="1 2">GY10130</strain>
    </source>
</reference>
<keyword evidence="2" id="KW-1185">Reference proteome</keyword>
<dbReference type="RefSeq" id="WP_147922810.1">
    <property type="nucleotide sequence ID" value="NZ_VRTY01000066.1"/>
</dbReference>
<dbReference type="Proteomes" id="UP000321926">
    <property type="component" value="Unassembled WGS sequence"/>
</dbReference>
<sequence length="193" mass="21131">MKTIQFYAMLLITAMGCQSGGGDEKSLAGTHPKLEEQLKTKTVETPISSNENPELYQRYQLSFTGTDSAARSFRVEEMYEGKLTSPDFSAHNHLQQHKAAIQQGLKAGINFAGRYTVVTVACGTNCQEHYIVNRETGQVLDKVQSGLGAGFSADSRLFILNPPDSTINYNACDLCAPKTFVLEDGQLKETGIK</sequence>
<comment type="caution">
    <text evidence="1">The sequence shown here is derived from an EMBL/GenBank/DDBJ whole genome shotgun (WGS) entry which is preliminary data.</text>
</comment>
<gene>
    <name evidence="1" type="ORF">FVR03_16210</name>
</gene>
<evidence type="ECO:0000313" key="2">
    <source>
        <dbReference type="Proteomes" id="UP000321926"/>
    </source>
</evidence>
<name>A0A5C8JI25_9BACT</name>
<dbReference type="OrthoDB" id="8757135at2"/>
<protein>
    <recommendedName>
        <fullName evidence="3">Lipoprotein</fullName>
    </recommendedName>
</protein>
<dbReference type="PROSITE" id="PS51257">
    <property type="entry name" value="PROKAR_LIPOPROTEIN"/>
    <property type="match status" value="1"/>
</dbReference>
<dbReference type="AlphaFoldDB" id="A0A5C8JI25"/>
<accession>A0A5C8JI25</accession>
<proteinExistence type="predicted"/>